<dbReference type="OrthoDB" id="4471357at2"/>
<dbReference type="AlphaFoldDB" id="A0A3D9SUR9"/>
<evidence type="ECO:0000256" key="3">
    <source>
        <dbReference type="ARBA" id="ARBA00023163"/>
    </source>
</evidence>
<name>A0A3D9SUR9_9ACTN</name>
<dbReference type="PRINTS" id="PR00778">
    <property type="entry name" value="HTHARSR"/>
</dbReference>
<dbReference type="InterPro" id="IPR011991">
    <property type="entry name" value="ArsR-like_HTH"/>
</dbReference>
<keyword evidence="3" id="KW-0804">Transcription</keyword>
<protein>
    <submittedName>
        <fullName evidence="6">ArsR family transcriptional regulator</fullName>
    </submittedName>
</protein>
<comment type="caution">
    <text evidence="6">The sequence shown here is derived from an EMBL/GenBank/DDBJ whole genome shotgun (WGS) entry which is preliminary data.</text>
</comment>
<keyword evidence="7" id="KW-1185">Reference proteome</keyword>
<dbReference type="InterPro" id="IPR051081">
    <property type="entry name" value="HTH_MetalResp_TranReg"/>
</dbReference>
<dbReference type="Pfam" id="PF12840">
    <property type="entry name" value="HTH_20"/>
    <property type="match status" value="1"/>
</dbReference>
<dbReference type="GO" id="GO:0003677">
    <property type="term" value="F:DNA binding"/>
    <property type="evidence" value="ECO:0007669"/>
    <property type="project" value="UniProtKB-KW"/>
</dbReference>
<dbReference type="InterPro" id="IPR001845">
    <property type="entry name" value="HTH_ArsR_DNA-bd_dom"/>
</dbReference>
<proteinExistence type="predicted"/>
<keyword evidence="1" id="KW-0805">Transcription regulation</keyword>
<dbReference type="PROSITE" id="PS50987">
    <property type="entry name" value="HTH_ARSR_2"/>
    <property type="match status" value="1"/>
</dbReference>
<feature type="compositionally biased region" description="Basic and acidic residues" evidence="4">
    <location>
        <begin position="106"/>
        <end position="116"/>
    </location>
</feature>
<feature type="region of interest" description="Disordered" evidence="4">
    <location>
        <begin position="96"/>
        <end position="116"/>
    </location>
</feature>
<evidence type="ECO:0000259" key="5">
    <source>
        <dbReference type="PROSITE" id="PS50987"/>
    </source>
</evidence>
<dbReference type="PANTHER" id="PTHR33154">
    <property type="entry name" value="TRANSCRIPTIONAL REGULATOR, ARSR FAMILY"/>
    <property type="match status" value="1"/>
</dbReference>
<dbReference type="SMART" id="SM00418">
    <property type="entry name" value="HTH_ARSR"/>
    <property type="match status" value="1"/>
</dbReference>
<evidence type="ECO:0000313" key="7">
    <source>
        <dbReference type="Proteomes" id="UP000256661"/>
    </source>
</evidence>
<evidence type="ECO:0000256" key="2">
    <source>
        <dbReference type="ARBA" id="ARBA00023125"/>
    </source>
</evidence>
<gene>
    <name evidence="6" type="ORF">DFJ69_5041</name>
</gene>
<sequence>MTLLHPARDQIELVDVLAALGHPVRARIVRGLASGEERFCGSLLPGVPKSTLTHHWRVLRESGVIRQRPEGRKLYITLRRADLDARFPGLLDLFLSEPPPPMPTAPEDHPAEADHH</sequence>
<dbReference type="CDD" id="cd00090">
    <property type="entry name" value="HTH_ARSR"/>
    <property type="match status" value="1"/>
</dbReference>
<dbReference type="Gene3D" id="1.10.10.10">
    <property type="entry name" value="Winged helix-like DNA-binding domain superfamily/Winged helix DNA-binding domain"/>
    <property type="match status" value="1"/>
</dbReference>
<dbReference type="Proteomes" id="UP000256661">
    <property type="component" value="Unassembled WGS sequence"/>
</dbReference>
<dbReference type="RefSeq" id="WP_116024827.1">
    <property type="nucleotide sequence ID" value="NZ_QTTT01000001.1"/>
</dbReference>
<dbReference type="PANTHER" id="PTHR33154:SF12">
    <property type="entry name" value="TRANSCRIPTIONAL REGULATORY PROTEIN"/>
    <property type="match status" value="1"/>
</dbReference>
<evidence type="ECO:0000313" key="6">
    <source>
        <dbReference type="EMBL" id="REE99528.1"/>
    </source>
</evidence>
<dbReference type="InterPro" id="IPR036390">
    <property type="entry name" value="WH_DNA-bd_sf"/>
</dbReference>
<evidence type="ECO:0000256" key="4">
    <source>
        <dbReference type="SAM" id="MobiDB-lite"/>
    </source>
</evidence>
<dbReference type="SUPFAM" id="SSF46785">
    <property type="entry name" value="Winged helix' DNA-binding domain"/>
    <property type="match status" value="1"/>
</dbReference>
<keyword evidence="2" id="KW-0238">DNA-binding</keyword>
<feature type="domain" description="HTH arsR-type" evidence="5">
    <location>
        <begin position="5"/>
        <end position="98"/>
    </location>
</feature>
<dbReference type="InterPro" id="IPR036388">
    <property type="entry name" value="WH-like_DNA-bd_sf"/>
</dbReference>
<dbReference type="GO" id="GO:0003700">
    <property type="term" value="F:DNA-binding transcription factor activity"/>
    <property type="evidence" value="ECO:0007669"/>
    <property type="project" value="InterPro"/>
</dbReference>
<dbReference type="EMBL" id="QTTT01000001">
    <property type="protein sequence ID" value="REE99528.1"/>
    <property type="molecule type" value="Genomic_DNA"/>
</dbReference>
<organism evidence="6 7">
    <name type="scientific">Thermomonospora umbrina</name>
    <dbReference type="NCBI Taxonomy" id="111806"/>
    <lineage>
        <taxon>Bacteria</taxon>
        <taxon>Bacillati</taxon>
        <taxon>Actinomycetota</taxon>
        <taxon>Actinomycetes</taxon>
        <taxon>Streptosporangiales</taxon>
        <taxon>Thermomonosporaceae</taxon>
        <taxon>Thermomonospora</taxon>
    </lineage>
</organism>
<reference evidence="6 7" key="1">
    <citation type="submission" date="2018-08" db="EMBL/GenBank/DDBJ databases">
        <title>Sequencing the genomes of 1000 actinobacteria strains.</title>
        <authorList>
            <person name="Klenk H.-P."/>
        </authorList>
    </citation>
    <scope>NUCLEOTIDE SEQUENCE [LARGE SCALE GENOMIC DNA]</scope>
    <source>
        <strain evidence="6 7">DSM 43927</strain>
    </source>
</reference>
<accession>A0A3D9SUR9</accession>
<evidence type="ECO:0000256" key="1">
    <source>
        <dbReference type="ARBA" id="ARBA00023015"/>
    </source>
</evidence>